<dbReference type="AlphaFoldDB" id="A0A1C4DTP4"/>
<dbReference type="RefSeq" id="WP_073519174.1">
    <property type="nucleotide sequence ID" value="NZ_MPOM01000058.1"/>
</dbReference>
<dbReference type="EMBL" id="MPON01000037">
    <property type="protein sequence ID" value="OKA30486.1"/>
    <property type="molecule type" value="Genomic_DNA"/>
</dbReference>
<proteinExistence type="predicted"/>
<accession>A0A1C4DTP4</accession>
<evidence type="ECO:0000313" key="1">
    <source>
        <dbReference type="EMBL" id="OKA30486.1"/>
    </source>
</evidence>
<reference evidence="1 2" key="1">
    <citation type="submission" date="2016-11" db="EMBL/GenBank/DDBJ databases">
        <title>Identification of Bacillus cereus isolated from egg-white.</title>
        <authorList>
            <person name="Soni A."/>
            <person name="Oey I."/>
            <person name="Silcock P."/>
            <person name="Bremer P."/>
        </authorList>
    </citation>
    <scope>NUCLEOTIDE SEQUENCE [LARGE SCALE GENOMIC DNA]</scope>
    <source>
        <strain evidence="1 2">NZAS03</strain>
    </source>
</reference>
<sequence length="59" mass="6805">MNVAVLNVKKSELSNDSKGHLANRLWDLLVQGEMNENEDVKKQFVTIENAIKNNKKHDR</sequence>
<comment type="caution">
    <text evidence="1">The sequence shown here is derived from an EMBL/GenBank/DDBJ whole genome shotgun (WGS) entry which is preliminary data.</text>
</comment>
<name>A0A1C4DTP4_BACCE</name>
<gene>
    <name evidence="1" type="ORF">BJR07_29910</name>
</gene>
<dbReference type="Proteomes" id="UP000186535">
    <property type="component" value="Unassembled WGS sequence"/>
</dbReference>
<evidence type="ECO:0000313" key="2">
    <source>
        <dbReference type="Proteomes" id="UP000186535"/>
    </source>
</evidence>
<organism evidence="1 2">
    <name type="scientific">Bacillus cereus</name>
    <dbReference type="NCBI Taxonomy" id="1396"/>
    <lineage>
        <taxon>Bacteria</taxon>
        <taxon>Bacillati</taxon>
        <taxon>Bacillota</taxon>
        <taxon>Bacilli</taxon>
        <taxon>Bacillales</taxon>
        <taxon>Bacillaceae</taxon>
        <taxon>Bacillus</taxon>
        <taxon>Bacillus cereus group</taxon>
    </lineage>
</organism>
<protein>
    <submittedName>
        <fullName evidence="1">Uncharacterized protein</fullName>
    </submittedName>
</protein>